<evidence type="ECO:0000256" key="6">
    <source>
        <dbReference type="SAM" id="MobiDB-lite"/>
    </source>
</evidence>
<proteinExistence type="predicted"/>
<dbReference type="FunFam" id="3.30.70.330:FF:000024">
    <property type="entry name" value="Heterogeneous nuclear ribonucleoprotein q isoform"/>
    <property type="match status" value="1"/>
</dbReference>
<dbReference type="Proteomes" id="UP001318040">
    <property type="component" value="Unplaced"/>
</dbReference>
<dbReference type="InterPro" id="IPR006535">
    <property type="entry name" value="HnRNP_R/Q_splicing_fac"/>
</dbReference>
<keyword evidence="2" id="KW-0963">Cytoplasm</keyword>
<reference evidence="9" key="1">
    <citation type="submission" date="2025-08" db="UniProtKB">
        <authorList>
            <consortium name="RefSeq"/>
        </authorList>
    </citation>
    <scope>IDENTIFICATION</scope>
    <source>
        <tissue evidence="9">Sperm</tissue>
    </source>
</reference>
<gene>
    <name evidence="9" type="primary">LOC116937458</name>
</gene>
<feature type="domain" description="RRM" evidence="7">
    <location>
        <begin position="317"/>
        <end position="376"/>
    </location>
</feature>
<keyword evidence="4 5" id="KW-0694">RNA-binding</keyword>
<dbReference type="NCBIfam" id="TIGR01648">
    <property type="entry name" value="hnRNP-R-Q"/>
    <property type="match status" value="1"/>
</dbReference>
<dbReference type="GO" id="GO:0005737">
    <property type="term" value="C:cytoplasm"/>
    <property type="evidence" value="ECO:0007669"/>
    <property type="project" value="UniProtKB-SubCell"/>
</dbReference>
<keyword evidence="8" id="KW-1185">Reference proteome</keyword>
<dbReference type="SMART" id="SM00360">
    <property type="entry name" value="RRM"/>
    <property type="match status" value="3"/>
</dbReference>
<dbReference type="InterPro" id="IPR000504">
    <property type="entry name" value="RRM_dom"/>
</dbReference>
<dbReference type="PANTHER" id="PTHR21245">
    <property type="entry name" value="HETEROGENEOUS NUCLEAR RIBONUCLEOPROTEIN"/>
    <property type="match status" value="1"/>
</dbReference>
<dbReference type="KEGG" id="pmrn:116937458"/>
<sequence>MELGEERSLLLEAGISARVTTALLDVYRSGAVAHEDLDDRALEALKEFNEDGALAVLEQFRDSDLSHVQNKSAFLCGVMKTYRQREKQGRKVPDVSKGPDEAKIKELLDRTGYTLDVTTGQRKYGGPPPTSVHSGGAPPNGTEVFVGKIPRDMYEDELVPVLEKAGPIWDLRLMMDPLTGLNRGYAFLTYCSRDSALESVKQFNDHEIRRGKQLGVCLSVANNRLFIGSIPKNKTHEQVSEEFNKHIEGVTEVILYQQTEDQQKNRGFCFLEFDDHKSAAQARRKLLGGKTKIFGNVVTVEWAEPVDTDPSVMAKVKVLFLRNLAASVSEETLQTLFGAFGSLERVKKVKDYAFIHFEDRDAALKVRQLTRPLARSSARSLVRSL</sequence>
<dbReference type="Pfam" id="PF00076">
    <property type="entry name" value="RRM_1"/>
    <property type="match status" value="3"/>
</dbReference>
<dbReference type="GO" id="GO:0003723">
    <property type="term" value="F:RNA binding"/>
    <property type="evidence" value="ECO:0007669"/>
    <property type="project" value="UniProtKB-UniRule"/>
</dbReference>
<evidence type="ECO:0000259" key="7">
    <source>
        <dbReference type="PROSITE" id="PS50102"/>
    </source>
</evidence>
<protein>
    <submittedName>
        <fullName evidence="9">Heterogeneous nuclear ribonucleoprotein Q-like</fullName>
    </submittedName>
</protein>
<dbReference type="PROSITE" id="PS50102">
    <property type="entry name" value="RRM"/>
    <property type="match status" value="3"/>
</dbReference>
<feature type="non-terminal residue" evidence="9">
    <location>
        <position position="385"/>
    </location>
</feature>
<dbReference type="AlphaFoldDB" id="A0AAJ7WL11"/>
<dbReference type="InterPro" id="IPR035979">
    <property type="entry name" value="RBD_domain_sf"/>
</dbReference>
<evidence type="ECO:0000256" key="2">
    <source>
        <dbReference type="ARBA" id="ARBA00022490"/>
    </source>
</evidence>
<evidence type="ECO:0000256" key="5">
    <source>
        <dbReference type="PROSITE-ProRule" id="PRU00176"/>
    </source>
</evidence>
<evidence type="ECO:0000313" key="8">
    <source>
        <dbReference type="Proteomes" id="UP001318040"/>
    </source>
</evidence>
<dbReference type="CDD" id="cd12250">
    <property type="entry name" value="RRM2_hnRNPR_like"/>
    <property type="match status" value="1"/>
</dbReference>
<feature type="domain" description="RRM" evidence="7">
    <location>
        <begin position="223"/>
        <end position="305"/>
    </location>
</feature>
<feature type="domain" description="RRM" evidence="7">
    <location>
        <begin position="142"/>
        <end position="221"/>
    </location>
</feature>
<dbReference type="Gene3D" id="3.30.70.330">
    <property type="match status" value="3"/>
</dbReference>
<evidence type="ECO:0000256" key="4">
    <source>
        <dbReference type="ARBA" id="ARBA00022884"/>
    </source>
</evidence>
<feature type="region of interest" description="Disordered" evidence="6">
    <location>
        <begin position="119"/>
        <end position="140"/>
    </location>
</feature>
<dbReference type="InterPro" id="IPR012677">
    <property type="entry name" value="Nucleotide-bd_a/b_plait_sf"/>
</dbReference>
<dbReference type="RefSeq" id="XP_032800453.1">
    <property type="nucleotide sequence ID" value="XM_032944562.1"/>
</dbReference>
<comment type="subcellular location">
    <subcellularLocation>
        <location evidence="1">Cytoplasm</location>
    </subcellularLocation>
</comment>
<name>A0AAJ7WL11_PETMA</name>
<accession>A0AAJ7WL11</accession>
<dbReference type="InterPro" id="IPR041337">
    <property type="entry name" value="hnRNP_Q_AcD"/>
</dbReference>
<dbReference type="FunFam" id="3.30.70.330:FF:000023">
    <property type="entry name" value="Heterogeneous nuclear ribonucleoprotein q isoform"/>
    <property type="match status" value="1"/>
</dbReference>
<keyword evidence="3" id="KW-0677">Repeat</keyword>
<dbReference type="Pfam" id="PF18360">
    <property type="entry name" value="hnRNP_Q_AcD"/>
    <property type="match status" value="1"/>
</dbReference>
<evidence type="ECO:0000313" key="9">
    <source>
        <dbReference type="RefSeq" id="XP_032800453.1"/>
    </source>
</evidence>
<evidence type="ECO:0000256" key="1">
    <source>
        <dbReference type="ARBA" id="ARBA00004496"/>
    </source>
</evidence>
<evidence type="ECO:0000256" key="3">
    <source>
        <dbReference type="ARBA" id="ARBA00022737"/>
    </source>
</evidence>
<dbReference type="SUPFAM" id="SSF54928">
    <property type="entry name" value="RNA-binding domain, RBD"/>
    <property type="match status" value="2"/>
</dbReference>
<organism evidence="8 9">
    <name type="scientific">Petromyzon marinus</name>
    <name type="common">Sea lamprey</name>
    <dbReference type="NCBI Taxonomy" id="7757"/>
    <lineage>
        <taxon>Eukaryota</taxon>
        <taxon>Metazoa</taxon>
        <taxon>Chordata</taxon>
        <taxon>Craniata</taxon>
        <taxon>Vertebrata</taxon>
        <taxon>Cyclostomata</taxon>
        <taxon>Hyperoartia</taxon>
        <taxon>Petromyzontiformes</taxon>
        <taxon>Petromyzontidae</taxon>
        <taxon>Petromyzon</taxon>
    </lineage>
</organism>